<proteinExistence type="predicted"/>
<dbReference type="PATRIC" id="fig|1365965.3.peg.794"/>
<dbReference type="AlphaFoldDB" id="A0A0L7B2H8"/>
<name>A0A0L7B2H8_BIFBR</name>
<organism evidence="1 2">
    <name type="scientific">Bifidobacterium breve MCC 1128</name>
    <dbReference type="NCBI Taxonomy" id="1365965"/>
    <lineage>
        <taxon>Bacteria</taxon>
        <taxon>Bacillati</taxon>
        <taxon>Actinomycetota</taxon>
        <taxon>Actinomycetes</taxon>
        <taxon>Bifidobacteriales</taxon>
        <taxon>Bifidobacteriaceae</taxon>
        <taxon>Bifidobacterium</taxon>
    </lineage>
</organism>
<evidence type="ECO:0000313" key="2">
    <source>
        <dbReference type="Proteomes" id="UP000037193"/>
    </source>
</evidence>
<dbReference type="Proteomes" id="UP000037193">
    <property type="component" value="Unassembled WGS sequence"/>
</dbReference>
<gene>
    <name evidence="1" type="ORF">BBM1128_03905</name>
</gene>
<sequence length="35" mass="3788">MAVMRAEIGGGGTFGIDERFALAAWMSKPAPFFRV</sequence>
<dbReference type="EMBL" id="AVQD01000007">
    <property type="protein sequence ID" value="KOA41483.1"/>
    <property type="molecule type" value="Genomic_DNA"/>
</dbReference>
<reference evidence="1 2" key="1">
    <citation type="journal article" date="2015" name="Int J Genomics">
        <title>Comparative Genomics Revealed Genetic Diversity and Species/Strain-Level Differences in Carbohydrate Metabolism of Three Probiotic Bifidobacterial Species.</title>
        <authorList>
            <person name="Odamaki T."/>
            <person name="Horigome A."/>
            <person name="Sugahara H."/>
            <person name="Hashikura N."/>
            <person name="Minami J."/>
            <person name="Xiao J.Z."/>
            <person name="Abe F."/>
        </authorList>
    </citation>
    <scope>NUCLEOTIDE SEQUENCE [LARGE SCALE GENOMIC DNA]</scope>
    <source>
        <strain evidence="1 2">MCC 1128</strain>
    </source>
</reference>
<evidence type="ECO:0000313" key="1">
    <source>
        <dbReference type="EMBL" id="KOA41483.1"/>
    </source>
</evidence>
<accession>A0A0L7B2H8</accession>
<protein>
    <submittedName>
        <fullName evidence="1">Uncharacterized protein</fullName>
    </submittedName>
</protein>
<comment type="caution">
    <text evidence="1">The sequence shown here is derived from an EMBL/GenBank/DDBJ whole genome shotgun (WGS) entry which is preliminary data.</text>
</comment>